<gene>
    <name evidence="7" type="ORF">M430DRAFT_53812</name>
</gene>
<protein>
    <recommendedName>
        <fullName evidence="6">Protein kinase domain-containing protein</fullName>
    </recommendedName>
</protein>
<dbReference type="GeneID" id="36576499"/>
<dbReference type="RefSeq" id="XP_024717586.1">
    <property type="nucleotide sequence ID" value="XM_024868418.1"/>
</dbReference>
<evidence type="ECO:0000256" key="2">
    <source>
        <dbReference type="ARBA" id="ARBA00022679"/>
    </source>
</evidence>
<feature type="domain" description="Protein kinase" evidence="6">
    <location>
        <begin position="1"/>
        <end position="160"/>
    </location>
</feature>
<evidence type="ECO:0000313" key="7">
    <source>
        <dbReference type="EMBL" id="PSS09288.1"/>
    </source>
</evidence>
<dbReference type="Gene3D" id="1.10.510.10">
    <property type="entry name" value="Transferase(Phosphotransferase) domain 1"/>
    <property type="match status" value="1"/>
</dbReference>
<keyword evidence="5" id="KW-0067">ATP-binding</keyword>
<accession>A0A2T3ASG1</accession>
<evidence type="ECO:0000259" key="6">
    <source>
        <dbReference type="PROSITE" id="PS50011"/>
    </source>
</evidence>
<dbReference type="InterPro" id="IPR000719">
    <property type="entry name" value="Prot_kinase_dom"/>
</dbReference>
<keyword evidence="3" id="KW-0547">Nucleotide-binding</keyword>
<evidence type="ECO:0000256" key="4">
    <source>
        <dbReference type="ARBA" id="ARBA00022777"/>
    </source>
</evidence>
<dbReference type="PANTHER" id="PTHR24351">
    <property type="entry name" value="RIBOSOMAL PROTEIN S6 KINASE"/>
    <property type="match status" value="1"/>
</dbReference>
<dbReference type="SUPFAM" id="SSF56112">
    <property type="entry name" value="Protein kinase-like (PK-like)"/>
    <property type="match status" value="1"/>
</dbReference>
<dbReference type="STRING" id="857342.A0A2T3ASG1"/>
<dbReference type="InParanoid" id="A0A2T3ASG1"/>
<dbReference type="GO" id="GO:0004674">
    <property type="term" value="F:protein serine/threonine kinase activity"/>
    <property type="evidence" value="ECO:0007669"/>
    <property type="project" value="UniProtKB-KW"/>
</dbReference>
<dbReference type="GO" id="GO:0005524">
    <property type="term" value="F:ATP binding"/>
    <property type="evidence" value="ECO:0007669"/>
    <property type="project" value="UniProtKB-KW"/>
</dbReference>
<dbReference type="InterPro" id="IPR011009">
    <property type="entry name" value="Kinase-like_dom_sf"/>
</dbReference>
<organism evidence="7 8">
    <name type="scientific">Amorphotheca resinae ATCC 22711</name>
    <dbReference type="NCBI Taxonomy" id="857342"/>
    <lineage>
        <taxon>Eukaryota</taxon>
        <taxon>Fungi</taxon>
        <taxon>Dikarya</taxon>
        <taxon>Ascomycota</taxon>
        <taxon>Pezizomycotina</taxon>
        <taxon>Leotiomycetes</taxon>
        <taxon>Helotiales</taxon>
        <taxon>Amorphothecaceae</taxon>
        <taxon>Amorphotheca</taxon>
    </lineage>
</organism>
<dbReference type="PROSITE" id="PS50011">
    <property type="entry name" value="PROTEIN_KINASE_DOM"/>
    <property type="match status" value="1"/>
</dbReference>
<dbReference type="EMBL" id="KZ679017">
    <property type="protein sequence ID" value="PSS09288.1"/>
    <property type="molecule type" value="Genomic_DNA"/>
</dbReference>
<keyword evidence="4" id="KW-0418">Kinase</keyword>
<dbReference type="AlphaFoldDB" id="A0A2T3ASG1"/>
<reference evidence="7 8" key="1">
    <citation type="journal article" date="2018" name="New Phytol.">
        <title>Comparative genomics and transcriptomics depict ericoid mycorrhizal fungi as versatile saprotrophs and plant mutualists.</title>
        <authorList>
            <person name="Martino E."/>
            <person name="Morin E."/>
            <person name="Grelet G.A."/>
            <person name="Kuo A."/>
            <person name="Kohler A."/>
            <person name="Daghino S."/>
            <person name="Barry K.W."/>
            <person name="Cichocki N."/>
            <person name="Clum A."/>
            <person name="Dockter R.B."/>
            <person name="Hainaut M."/>
            <person name="Kuo R.C."/>
            <person name="LaButti K."/>
            <person name="Lindahl B.D."/>
            <person name="Lindquist E.A."/>
            <person name="Lipzen A."/>
            <person name="Khouja H.R."/>
            <person name="Magnuson J."/>
            <person name="Murat C."/>
            <person name="Ohm R.A."/>
            <person name="Singer S.W."/>
            <person name="Spatafora J.W."/>
            <person name="Wang M."/>
            <person name="Veneault-Fourrey C."/>
            <person name="Henrissat B."/>
            <person name="Grigoriev I.V."/>
            <person name="Martin F.M."/>
            <person name="Perotto S."/>
        </authorList>
    </citation>
    <scope>NUCLEOTIDE SEQUENCE [LARGE SCALE GENOMIC DNA]</scope>
    <source>
        <strain evidence="7 8">ATCC 22711</strain>
    </source>
</reference>
<keyword evidence="2" id="KW-0808">Transferase</keyword>
<dbReference type="Pfam" id="PF00069">
    <property type="entry name" value="Pkinase"/>
    <property type="match status" value="1"/>
</dbReference>
<evidence type="ECO:0000256" key="5">
    <source>
        <dbReference type="ARBA" id="ARBA00022840"/>
    </source>
</evidence>
<evidence type="ECO:0000256" key="3">
    <source>
        <dbReference type="ARBA" id="ARBA00022741"/>
    </source>
</evidence>
<sequence length="160" mass="18588">MQVRKIDTKRLYALKYIRKANSISRLCLFSPFVHLFAYLQGEQRFDINRSRFYIAELLCVLETSGHITIRGFGLYKLEKDEDCTTTFHGTLEYPAPELLLGQGYTEAVDLWTLGAFPYEMLTGLTTFYDKDTHEIHRKILSKPLYFPGLDMFPCPLRICG</sequence>
<dbReference type="OrthoDB" id="3264086at2759"/>
<keyword evidence="1" id="KW-0723">Serine/threonine-protein kinase</keyword>
<name>A0A2T3ASG1_AMORE</name>
<dbReference type="Proteomes" id="UP000241818">
    <property type="component" value="Unassembled WGS sequence"/>
</dbReference>
<evidence type="ECO:0000256" key="1">
    <source>
        <dbReference type="ARBA" id="ARBA00022527"/>
    </source>
</evidence>
<proteinExistence type="predicted"/>
<dbReference type="SMART" id="SM00220">
    <property type="entry name" value="S_TKc"/>
    <property type="match status" value="1"/>
</dbReference>
<keyword evidence="8" id="KW-1185">Reference proteome</keyword>
<evidence type="ECO:0000313" key="8">
    <source>
        <dbReference type="Proteomes" id="UP000241818"/>
    </source>
</evidence>